<evidence type="ECO:0000313" key="2">
    <source>
        <dbReference type="Proteomes" id="UP000187209"/>
    </source>
</evidence>
<protein>
    <submittedName>
        <fullName evidence="1">Uncharacterized protein</fullName>
    </submittedName>
</protein>
<proteinExistence type="predicted"/>
<keyword evidence="2" id="KW-1185">Reference proteome</keyword>
<dbReference type="AlphaFoldDB" id="A0A1R2BSX8"/>
<accession>A0A1R2BSX8</accession>
<organism evidence="1 2">
    <name type="scientific">Stentor coeruleus</name>
    <dbReference type="NCBI Taxonomy" id="5963"/>
    <lineage>
        <taxon>Eukaryota</taxon>
        <taxon>Sar</taxon>
        <taxon>Alveolata</taxon>
        <taxon>Ciliophora</taxon>
        <taxon>Postciliodesmatophora</taxon>
        <taxon>Heterotrichea</taxon>
        <taxon>Heterotrichida</taxon>
        <taxon>Stentoridae</taxon>
        <taxon>Stentor</taxon>
    </lineage>
</organism>
<dbReference type="EMBL" id="MPUH01000450">
    <property type="protein sequence ID" value="OMJ79856.1"/>
    <property type="molecule type" value="Genomic_DNA"/>
</dbReference>
<dbReference type="Proteomes" id="UP000187209">
    <property type="component" value="Unassembled WGS sequence"/>
</dbReference>
<reference evidence="1 2" key="1">
    <citation type="submission" date="2016-11" db="EMBL/GenBank/DDBJ databases">
        <title>The macronuclear genome of Stentor coeruleus: a giant cell with tiny introns.</title>
        <authorList>
            <person name="Slabodnick M."/>
            <person name="Ruby J.G."/>
            <person name="Reiff S.B."/>
            <person name="Swart E.C."/>
            <person name="Gosai S."/>
            <person name="Prabakaran S."/>
            <person name="Witkowska E."/>
            <person name="Larue G.E."/>
            <person name="Fisher S."/>
            <person name="Freeman R.M."/>
            <person name="Gunawardena J."/>
            <person name="Chu W."/>
            <person name="Stover N.A."/>
            <person name="Gregory B.D."/>
            <person name="Nowacki M."/>
            <person name="Derisi J."/>
            <person name="Roy S.W."/>
            <person name="Marshall W.F."/>
            <person name="Sood P."/>
        </authorList>
    </citation>
    <scope>NUCLEOTIDE SEQUENCE [LARGE SCALE GENOMIC DNA]</scope>
    <source>
        <strain evidence="1">WM001</strain>
    </source>
</reference>
<evidence type="ECO:0000313" key="1">
    <source>
        <dbReference type="EMBL" id="OMJ79856.1"/>
    </source>
</evidence>
<name>A0A1R2BSX8_9CILI</name>
<comment type="caution">
    <text evidence="1">The sequence shown here is derived from an EMBL/GenBank/DDBJ whole genome shotgun (WGS) entry which is preliminary data.</text>
</comment>
<sequence>MCCSRKKAEFNLFEAVNKIGTEPIPNNLEDLLEELPSQLLGIEELKKRKESLINLYALNAPNQRDITRFRDESGNLAKTMIEQINIMSKGLTAIIILNTEIEGKLKS</sequence>
<gene>
    <name evidence="1" type="ORF">SteCoe_19996</name>
</gene>